<dbReference type="CDD" id="cd22851">
    <property type="entry name" value="SMN_N"/>
    <property type="match status" value="1"/>
</dbReference>
<feature type="domain" description="Survival Motor Neuron Gemin2-binding" evidence="2">
    <location>
        <begin position="1"/>
        <end position="29"/>
    </location>
</feature>
<gene>
    <name evidence="3" type="ORF">L1049_021890</name>
</gene>
<proteinExistence type="predicted"/>
<feature type="compositionally biased region" description="Polar residues" evidence="1">
    <location>
        <begin position="79"/>
        <end position="89"/>
    </location>
</feature>
<accession>A0AAP0RBL5</accession>
<dbReference type="EMBL" id="JBBPBK010000011">
    <property type="protein sequence ID" value="KAK9274639.1"/>
    <property type="molecule type" value="Genomic_DNA"/>
</dbReference>
<sequence length="314" mass="33570">MGKEGELWDDSALITAFDDAMSKYKIMHGKGNRGSSTEVGKSKSSTGENVSAHVDEGHDAKRLLEADDNSNVASSTITEIGEVNNSSPVEENHGVDSCTPEPYIDSSNGLNMQDALKDYPDSQGVEDHAQLLSQYYELEEKRQQILWKLQQFDSLNYQCSGEGSGSGVQWGTCATSQEHQVPTNHASNPTVVCSCCPYLCPYMVAPCTSLPACSLGGTCVGKTSTDATAAMGPGKSCPLEDGNIVKTAIGAAEKAISSMKMKPSEKDEEQQEGKMAEGTSAETDLTDVLNAWYSAGFYTGKYLMEQSIAKKGHG</sequence>
<dbReference type="InterPro" id="IPR040424">
    <property type="entry name" value="Smn1"/>
</dbReference>
<reference evidence="3 4" key="1">
    <citation type="journal article" date="2024" name="Plant J.">
        <title>Genome sequences and population genomics reveal climatic adaptation and genomic divergence between two closely related sweetgum species.</title>
        <authorList>
            <person name="Xu W.Q."/>
            <person name="Ren C.Q."/>
            <person name="Zhang X.Y."/>
            <person name="Comes H.P."/>
            <person name="Liu X.H."/>
            <person name="Li Y.G."/>
            <person name="Kettle C.J."/>
            <person name="Jalonen R."/>
            <person name="Gaisberger H."/>
            <person name="Ma Y.Z."/>
            <person name="Qiu Y.X."/>
        </authorList>
    </citation>
    <scope>NUCLEOTIDE SEQUENCE [LARGE SCALE GENOMIC DNA]</scope>
    <source>
        <strain evidence="3">Hangzhou</strain>
    </source>
</reference>
<feature type="region of interest" description="Disordered" evidence="1">
    <location>
        <begin position="79"/>
        <end position="113"/>
    </location>
</feature>
<dbReference type="AlphaFoldDB" id="A0AAP0RBL5"/>
<dbReference type="Proteomes" id="UP001415857">
    <property type="component" value="Unassembled WGS sequence"/>
</dbReference>
<evidence type="ECO:0000313" key="4">
    <source>
        <dbReference type="Proteomes" id="UP001415857"/>
    </source>
</evidence>
<dbReference type="PANTHER" id="PTHR39267:SF1">
    <property type="entry name" value="SURVIVAL MOTOR NEURON PROTEIN"/>
    <property type="match status" value="1"/>
</dbReference>
<evidence type="ECO:0000313" key="3">
    <source>
        <dbReference type="EMBL" id="KAK9274639.1"/>
    </source>
</evidence>
<evidence type="ECO:0000256" key="1">
    <source>
        <dbReference type="SAM" id="MobiDB-lite"/>
    </source>
</evidence>
<dbReference type="InterPro" id="IPR049481">
    <property type="entry name" value="SMN_G2-BD"/>
</dbReference>
<evidence type="ECO:0000259" key="2">
    <source>
        <dbReference type="Pfam" id="PF20636"/>
    </source>
</evidence>
<protein>
    <recommendedName>
        <fullName evidence="2">Survival Motor Neuron Gemin2-binding domain-containing protein</fullName>
    </recommendedName>
</protein>
<name>A0AAP0RBL5_LIQFO</name>
<keyword evidence="4" id="KW-1185">Reference proteome</keyword>
<comment type="caution">
    <text evidence="3">The sequence shown here is derived from an EMBL/GenBank/DDBJ whole genome shotgun (WGS) entry which is preliminary data.</text>
</comment>
<feature type="region of interest" description="Disordered" evidence="1">
    <location>
        <begin position="256"/>
        <end position="281"/>
    </location>
</feature>
<feature type="region of interest" description="Disordered" evidence="1">
    <location>
        <begin position="28"/>
        <end position="55"/>
    </location>
</feature>
<dbReference type="Pfam" id="PF20636">
    <property type="entry name" value="SMN_G2-BD"/>
    <property type="match status" value="1"/>
</dbReference>
<dbReference type="PANTHER" id="PTHR39267">
    <property type="entry name" value="SURVIVAL MOTOR NEURON-LIKE PROTEIN 1"/>
    <property type="match status" value="1"/>
</dbReference>
<organism evidence="3 4">
    <name type="scientific">Liquidambar formosana</name>
    <name type="common">Formosan gum</name>
    <dbReference type="NCBI Taxonomy" id="63359"/>
    <lineage>
        <taxon>Eukaryota</taxon>
        <taxon>Viridiplantae</taxon>
        <taxon>Streptophyta</taxon>
        <taxon>Embryophyta</taxon>
        <taxon>Tracheophyta</taxon>
        <taxon>Spermatophyta</taxon>
        <taxon>Magnoliopsida</taxon>
        <taxon>eudicotyledons</taxon>
        <taxon>Gunneridae</taxon>
        <taxon>Pentapetalae</taxon>
        <taxon>Saxifragales</taxon>
        <taxon>Altingiaceae</taxon>
        <taxon>Liquidambar</taxon>
    </lineage>
</organism>
<feature type="compositionally biased region" description="Polar residues" evidence="1">
    <location>
        <begin position="33"/>
        <end position="49"/>
    </location>
</feature>